<name>A0A392V757_9FABA</name>
<evidence type="ECO:0000313" key="2">
    <source>
        <dbReference type="Proteomes" id="UP000265520"/>
    </source>
</evidence>
<feature type="non-terminal residue" evidence="1">
    <location>
        <position position="57"/>
    </location>
</feature>
<protein>
    <submittedName>
        <fullName evidence="1">Uncharacterized protein</fullName>
    </submittedName>
</protein>
<sequence>MTMHERTGTQDPKVSIAFWKDKLLPKGGGSKDCEQLWDRPMKKDKYGLGYEPSMGNT</sequence>
<evidence type="ECO:0000313" key="1">
    <source>
        <dbReference type="EMBL" id="MCI83099.1"/>
    </source>
</evidence>
<reference evidence="1 2" key="1">
    <citation type="journal article" date="2018" name="Front. Plant Sci.">
        <title>Red Clover (Trifolium pratense) and Zigzag Clover (T. medium) - A Picture of Genomic Similarities and Differences.</title>
        <authorList>
            <person name="Dluhosova J."/>
            <person name="Istvanek J."/>
            <person name="Nedelnik J."/>
            <person name="Repkova J."/>
        </authorList>
    </citation>
    <scope>NUCLEOTIDE SEQUENCE [LARGE SCALE GENOMIC DNA]</scope>
    <source>
        <strain evidence="2">cv. 10/8</strain>
        <tissue evidence="1">Leaf</tissue>
    </source>
</reference>
<proteinExistence type="predicted"/>
<dbReference type="Proteomes" id="UP000265520">
    <property type="component" value="Unassembled WGS sequence"/>
</dbReference>
<dbReference type="AlphaFoldDB" id="A0A392V757"/>
<accession>A0A392V757</accession>
<dbReference type="EMBL" id="LXQA011059090">
    <property type="protein sequence ID" value="MCI83099.1"/>
    <property type="molecule type" value="Genomic_DNA"/>
</dbReference>
<organism evidence="1 2">
    <name type="scientific">Trifolium medium</name>
    <dbReference type="NCBI Taxonomy" id="97028"/>
    <lineage>
        <taxon>Eukaryota</taxon>
        <taxon>Viridiplantae</taxon>
        <taxon>Streptophyta</taxon>
        <taxon>Embryophyta</taxon>
        <taxon>Tracheophyta</taxon>
        <taxon>Spermatophyta</taxon>
        <taxon>Magnoliopsida</taxon>
        <taxon>eudicotyledons</taxon>
        <taxon>Gunneridae</taxon>
        <taxon>Pentapetalae</taxon>
        <taxon>rosids</taxon>
        <taxon>fabids</taxon>
        <taxon>Fabales</taxon>
        <taxon>Fabaceae</taxon>
        <taxon>Papilionoideae</taxon>
        <taxon>50 kb inversion clade</taxon>
        <taxon>NPAAA clade</taxon>
        <taxon>Hologalegina</taxon>
        <taxon>IRL clade</taxon>
        <taxon>Trifolieae</taxon>
        <taxon>Trifolium</taxon>
    </lineage>
</organism>
<comment type="caution">
    <text evidence="1">The sequence shown here is derived from an EMBL/GenBank/DDBJ whole genome shotgun (WGS) entry which is preliminary data.</text>
</comment>
<keyword evidence="2" id="KW-1185">Reference proteome</keyword>